<feature type="compositionally biased region" description="Low complexity" evidence="1">
    <location>
        <begin position="201"/>
        <end position="221"/>
    </location>
</feature>
<evidence type="ECO:0008006" key="4">
    <source>
        <dbReference type="Google" id="ProtNLM"/>
    </source>
</evidence>
<protein>
    <recommendedName>
        <fullName evidence="4">Secreted protein</fullName>
    </recommendedName>
</protein>
<gene>
    <name evidence="2" type="ORF">GCM10010430_47120</name>
</gene>
<proteinExistence type="predicted"/>
<keyword evidence="3" id="KW-1185">Reference proteome</keyword>
<feature type="region of interest" description="Disordered" evidence="1">
    <location>
        <begin position="201"/>
        <end position="240"/>
    </location>
</feature>
<sequence length="264" mass="27469">MDAIGVVLGLVLLFTVAALAMLAVGAVKATKRVAAKVSEHEANARRAVENAALKAKTFTKPGPVGRISAVRLSLRTSLESTRQVLEAGLSEDGQLTEALQLLARLDSHAAELDGELRILEREPDQSRVTAKLAELTERAERITHSAESMRWAAQDRMRRFADDELARLTEACEAEAGSLRHWEPTAASAAAADAAGNGAGAFTASTQGQGAGRSSGQASSGAERKGLGAGRQPGAEDVLGLAAEPLARLAERLRKPSTGSSSAG</sequence>
<dbReference type="EMBL" id="BAAATR010000022">
    <property type="protein sequence ID" value="GAA2257867.1"/>
    <property type="molecule type" value="Genomic_DNA"/>
</dbReference>
<comment type="caution">
    <text evidence="2">The sequence shown here is derived from an EMBL/GenBank/DDBJ whole genome shotgun (WGS) entry which is preliminary data.</text>
</comment>
<dbReference type="RefSeq" id="WP_344638472.1">
    <property type="nucleotide sequence ID" value="NZ_BAAATR010000022.1"/>
</dbReference>
<evidence type="ECO:0000313" key="2">
    <source>
        <dbReference type="EMBL" id="GAA2257867.1"/>
    </source>
</evidence>
<name>A0ABP5RFR8_9ACTN</name>
<evidence type="ECO:0000256" key="1">
    <source>
        <dbReference type="SAM" id="MobiDB-lite"/>
    </source>
</evidence>
<evidence type="ECO:0000313" key="3">
    <source>
        <dbReference type="Proteomes" id="UP001500305"/>
    </source>
</evidence>
<accession>A0ABP5RFR8</accession>
<dbReference type="Proteomes" id="UP001500305">
    <property type="component" value="Unassembled WGS sequence"/>
</dbReference>
<reference evidence="3" key="1">
    <citation type="journal article" date="2019" name="Int. J. Syst. Evol. Microbiol.">
        <title>The Global Catalogue of Microorganisms (GCM) 10K type strain sequencing project: providing services to taxonomists for standard genome sequencing and annotation.</title>
        <authorList>
            <consortium name="The Broad Institute Genomics Platform"/>
            <consortium name="The Broad Institute Genome Sequencing Center for Infectious Disease"/>
            <person name="Wu L."/>
            <person name="Ma J."/>
        </authorList>
    </citation>
    <scope>NUCLEOTIDE SEQUENCE [LARGE SCALE GENOMIC DNA]</scope>
    <source>
        <strain evidence="3">JCM 7356</strain>
    </source>
</reference>
<organism evidence="2 3">
    <name type="scientific">Kitasatospora cystarginea</name>
    <dbReference type="NCBI Taxonomy" id="58350"/>
    <lineage>
        <taxon>Bacteria</taxon>
        <taxon>Bacillati</taxon>
        <taxon>Actinomycetota</taxon>
        <taxon>Actinomycetes</taxon>
        <taxon>Kitasatosporales</taxon>
        <taxon>Streptomycetaceae</taxon>
        <taxon>Kitasatospora</taxon>
    </lineage>
</organism>